<dbReference type="PANTHER" id="PTHR24186">
    <property type="entry name" value="PROTEIN PHOSPHATASE 1 REGULATORY SUBUNIT"/>
    <property type="match status" value="1"/>
</dbReference>
<evidence type="ECO:0000256" key="1">
    <source>
        <dbReference type="ARBA" id="ARBA00004141"/>
    </source>
</evidence>
<evidence type="ECO:0000259" key="9">
    <source>
        <dbReference type="Pfam" id="PF13962"/>
    </source>
</evidence>
<dbReference type="InterPro" id="IPR002110">
    <property type="entry name" value="Ankyrin_rpt"/>
</dbReference>
<keyword evidence="4 8" id="KW-1133">Transmembrane helix</keyword>
<evidence type="ECO:0000256" key="5">
    <source>
        <dbReference type="ARBA" id="ARBA00023043"/>
    </source>
</evidence>
<proteinExistence type="predicted"/>
<evidence type="ECO:0000256" key="7">
    <source>
        <dbReference type="PROSITE-ProRule" id="PRU00023"/>
    </source>
</evidence>
<reference evidence="11" key="1">
    <citation type="journal article" date="2019" name="Nat. Commun.">
        <title>The genome of broomcorn millet.</title>
        <authorList>
            <person name="Zou C."/>
            <person name="Miki D."/>
            <person name="Li D."/>
            <person name="Tang Q."/>
            <person name="Xiao L."/>
            <person name="Rajput S."/>
            <person name="Deng P."/>
            <person name="Jia W."/>
            <person name="Huang R."/>
            <person name="Zhang M."/>
            <person name="Sun Y."/>
            <person name="Hu J."/>
            <person name="Fu X."/>
            <person name="Schnable P.S."/>
            <person name="Li F."/>
            <person name="Zhang H."/>
            <person name="Feng B."/>
            <person name="Zhu X."/>
            <person name="Liu R."/>
            <person name="Schnable J.C."/>
            <person name="Zhu J.-K."/>
            <person name="Zhang H."/>
        </authorList>
    </citation>
    <scope>NUCLEOTIDE SEQUENCE [LARGE SCALE GENOMIC DNA]</scope>
</reference>
<dbReference type="GO" id="GO:0005886">
    <property type="term" value="C:plasma membrane"/>
    <property type="evidence" value="ECO:0007669"/>
    <property type="project" value="TreeGrafter"/>
</dbReference>
<gene>
    <name evidence="10" type="ORF">C2845_PM17G04590</name>
</gene>
<dbReference type="PROSITE" id="PS50088">
    <property type="entry name" value="ANK_REPEAT"/>
    <property type="match status" value="3"/>
</dbReference>
<dbReference type="InterPro" id="IPR036770">
    <property type="entry name" value="Ankyrin_rpt-contain_sf"/>
</dbReference>
<evidence type="ECO:0000256" key="3">
    <source>
        <dbReference type="ARBA" id="ARBA00022737"/>
    </source>
</evidence>
<evidence type="ECO:0000313" key="10">
    <source>
        <dbReference type="EMBL" id="RLM69180.1"/>
    </source>
</evidence>
<dbReference type="Pfam" id="PF13962">
    <property type="entry name" value="PGG"/>
    <property type="match status" value="1"/>
</dbReference>
<feature type="domain" description="PGG" evidence="9">
    <location>
        <begin position="849"/>
        <end position="956"/>
    </location>
</feature>
<organism evidence="10 11">
    <name type="scientific">Panicum miliaceum</name>
    <name type="common">Proso millet</name>
    <name type="synonym">Broomcorn millet</name>
    <dbReference type="NCBI Taxonomy" id="4540"/>
    <lineage>
        <taxon>Eukaryota</taxon>
        <taxon>Viridiplantae</taxon>
        <taxon>Streptophyta</taxon>
        <taxon>Embryophyta</taxon>
        <taxon>Tracheophyta</taxon>
        <taxon>Spermatophyta</taxon>
        <taxon>Magnoliopsida</taxon>
        <taxon>Liliopsida</taxon>
        <taxon>Poales</taxon>
        <taxon>Poaceae</taxon>
        <taxon>PACMAD clade</taxon>
        <taxon>Panicoideae</taxon>
        <taxon>Panicodae</taxon>
        <taxon>Paniceae</taxon>
        <taxon>Panicinae</taxon>
        <taxon>Panicum</taxon>
        <taxon>Panicum sect. Panicum</taxon>
    </lineage>
</organism>
<name>A0A3L6Q3W7_PANMI</name>
<accession>A0A3L6Q3W7</accession>
<evidence type="ECO:0000256" key="2">
    <source>
        <dbReference type="ARBA" id="ARBA00022692"/>
    </source>
</evidence>
<dbReference type="Gene3D" id="1.25.40.20">
    <property type="entry name" value="Ankyrin repeat-containing domain"/>
    <property type="match status" value="4"/>
</dbReference>
<keyword evidence="11" id="KW-1185">Reference proteome</keyword>
<dbReference type="AlphaFoldDB" id="A0A3L6Q3W7"/>
<feature type="repeat" description="ANK" evidence="7">
    <location>
        <begin position="374"/>
        <end position="407"/>
    </location>
</feature>
<feature type="transmembrane region" description="Helical" evidence="8">
    <location>
        <begin position="851"/>
        <end position="873"/>
    </location>
</feature>
<dbReference type="OrthoDB" id="303876at2759"/>
<keyword evidence="3" id="KW-0677">Repeat</keyword>
<feature type="transmembrane region" description="Helical" evidence="8">
    <location>
        <begin position="963"/>
        <end position="983"/>
    </location>
</feature>
<evidence type="ECO:0000256" key="4">
    <source>
        <dbReference type="ARBA" id="ARBA00022989"/>
    </source>
</evidence>
<dbReference type="PANTHER" id="PTHR24186:SF54">
    <property type="entry name" value="PGG DOMAIN-CONTAINING PROTEIN"/>
    <property type="match status" value="1"/>
</dbReference>
<feature type="repeat" description="ANK" evidence="7">
    <location>
        <begin position="270"/>
        <end position="302"/>
    </location>
</feature>
<dbReference type="SMART" id="SM00248">
    <property type="entry name" value="ANK"/>
    <property type="match status" value="18"/>
</dbReference>
<feature type="transmembrane region" description="Helical" evidence="8">
    <location>
        <begin position="939"/>
        <end position="957"/>
    </location>
</feature>
<sequence length="1006" mass="109106">MASQCSRVLVGITPLPPRFLRRPRPRWVLQKRGPKQSLLAAVRVVGDTPSTARSRSSSSGGAGALMDGRLLEAATSGDAERLALVEPGVLGATPQGNTCLHIASIHGHEEFCKAVLTLDKSRDLLAAVNGDGETPLLTAVTRGRASLASVLLSSCRDRQLGEAVLKQDRHGCNVLHHAIRGGHGDLALELIEAEPALSKAVNSHSESPMFIAAMRNCADVVRKLLETPDPAHGGTWGYNALHAAVTNGNSDLAERIMGRHPLLIRQETENNLTPIHLAVSEGKVDVLTALLKHDQSLGYLVNTAGTPLLCIAASEGHVGVARELLKHCPDAPYCDGTTGSTCLHVAVLSGQAEFVEFILASQQLRQLVNMLDGNRETALHLAVKRGNKKMVAALLLRQDIDVTVFNGNGIPANMVVPDGVNKVKPLIPIAAGPATTGSPGETMGRHLLEAATSGDDASLRQLAHDNPGMLLSANPQGNTCLHIACIHGHERFCRKAIELNPTLLAAVNTDGETPLLVAVANGNVPLAAFLLSCCHERQQSRAILKQDRHGCNALHHAIRSGHGELALRLVLAEPGLSQAVNTSNESPMFIAVRRDLTGVFEELLRTPDSAHCGIRGYNVLHAAVCNGNAGIVRRIMEARPWLAREEEFAQVTPIQAAVYENKIDILRMFLEHDRSLGYLIPTSGEPLLCTAAFVGHVGVARELLNHCPDAPFRKWSNGWTCLHTAVFYGQMEFVKFILGSKHLRKLVNMQDESGETALHIAVRKCNPKMVAALLHHQDIDITVLSKTGQTATWVLFNAADHAKTLNWNEVYMLLRKADPKIATSTYNLHGAVKDEVTNASRKDVKTLTKKYTSNTSVVAILIATITFAAAFTLPGGYSTDAGNEGHPIMARKLAFQAFLISDTLAMCSSLAVAFVCIIARWEDLEFLLYYRSSTKKLMWFAYMATTTAFATGLYTVLAPRLLWLAVAVCLLTVLLPILTMLLGEWPIWKLRFQLRENFKSEILNMV</sequence>
<evidence type="ECO:0000256" key="6">
    <source>
        <dbReference type="ARBA" id="ARBA00023136"/>
    </source>
</evidence>
<dbReference type="Proteomes" id="UP000275267">
    <property type="component" value="Unassembled WGS sequence"/>
</dbReference>
<keyword evidence="6 8" id="KW-0472">Membrane</keyword>
<keyword evidence="5 7" id="KW-0040">ANK repeat</keyword>
<dbReference type="Pfam" id="PF12796">
    <property type="entry name" value="Ank_2"/>
    <property type="match status" value="5"/>
</dbReference>
<comment type="caution">
    <text evidence="10">The sequence shown here is derived from an EMBL/GenBank/DDBJ whole genome shotgun (WGS) entry which is preliminary data.</text>
</comment>
<evidence type="ECO:0000313" key="11">
    <source>
        <dbReference type="Proteomes" id="UP000275267"/>
    </source>
</evidence>
<keyword evidence="2 8" id="KW-0812">Transmembrane</keyword>
<feature type="repeat" description="ANK" evidence="7">
    <location>
        <begin position="753"/>
        <end position="786"/>
    </location>
</feature>
<dbReference type="SUPFAM" id="SSF48403">
    <property type="entry name" value="Ankyrin repeat"/>
    <property type="match status" value="3"/>
</dbReference>
<dbReference type="PROSITE" id="PS50297">
    <property type="entry name" value="ANK_REP_REGION"/>
    <property type="match status" value="2"/>
</dbReference>
<comment type="subcellular location">
    <subcellularLocation>
        <location evidence="1">Membrane</location>
        <topology evidence="1">Multi-pass membrane protein</topology>
    </subcellularLocation>
</comment>
<feature type="transmembrane region" description="Helical" evidence="8">
    <location>
        <begin position="893"/>
        <end position="918"/>
    </location>
</feature>
<evidence type="ECO:0000256" key="8">
    <source>
        <dbReference type="SAM" id="Phobius"/>
    </source>
</evidence>
<dbReference type="InterPro" id="IPR026961">
    <property type="entry name" value="PGG_dom"/>
</dbReference>
<protein>
    <submittedName>
        <fullName evidence="10">Protein ACCELERATED CELL DEATH 6-like isoform X1</fullName>
    </submittedName>
</protein>
<dbReference type="STRING" id="4540.A0A3L6Q3W7"/>
<dbReference type="EMBL" id="PQIB02000014">
    <property type="protein sequence ID" value="RLM69180.1"/>
    <property type="molecule type" value="Genomic_DNA"/>
</dbReference>